<gene>
    <name evidence="1" type="ORF">AVEN_255596_1</name>
</gene>
<sequence length="82" mass="9085">MPTLGLLAPPFQIFAPHQREDIRPTMADLMCTRSTYAADDGSKLDGTVGAAFHVIEGTRTADFQFRLEDRNSVFQAELSALR</sequence>
<dbReference type="EMBL" id="BGPR01014768">
    <property type="protein sequence ID" value="GBN66603.1"/>
    <property type="molecule type" value="Genomic_DNA"/>
</dbReference>
<evidence type="ECO:0000313" key="1">
    <source>
        <dbReference type="EMBL" id="GBN66603.1"/>
    </source>
</evidence>
<dbReference type="Proteomes" id="UP000499080">
    <property type="component" value="Unassembled WGS sequence"/>
</dbReference>
<proteinExistence type="predicted"/>
<protein>
    <submittedName>
        <fullName evidence="1">Uncharacterized protein</fullName>
    </submittedName>
</protein>
<keyword evidence="2" id="KW-1185">Reference proteome</keyword>
<reference evidence="1 2" key="1">
    <citation type="journal article" date="2019" name="Sci. Rep.">
        <title>Orb-weaving spider Araneus ventricosus genome elucidates the spidroin gene catalogue.</title>
        <authorList>
            <person name="Kono N."/>
            <person name="Nakamura H."/>
            <person name="Ohtoshi R."/>
            <person name="Moran D.A.P."/>
            <person name="Shinohara A."/>
            <person name="Yoshida Y."/>
            <person name="Fujiwara M."/>
            <person name="Mori M."/>
            <person name="Tomita M."/>
            <person name="Arakawa K."/>
        </authorList>
    </citation>
    <scope>NUCLEOTIDE SEQUENCE [LARGE SCALE GENOMIC DNA]</scope>
</reference>
<accession>A0A4Y2QTF7</accession>
<name>A0A4Y2QTF7_ARAVE</name>
<evidence type="ECO:0000313" key="2">
    <source>
        <dbReference type="Proteomes" id="UP000499080"/>
    </source>
</evidence>
<organism evidence="1 2">
    <name type="scientific">Araneus ventricosus</name>
    <name type="common">Orbweaver spider</name>
    <name type="synonym">Epeira ventricosa</name>
    <dbReference type="NCBI Taxonomy" id="182803"/>
    <lineage>
        <taxon>Eukaryota</taxon>
        <taxon>Metazoa</taxon>
        <taxon>Ecdysozoa</taxon>
        <taxon>Arthropoda</taxon>
        <taxon>Chelicerata</taxon>
        <taxon>Arachnida</taxon>
        <taxon>Araneae</taxon>
        <taxon>Araneomorphae</taxon>
        <taxon>Entelegynae</taxon>
        <taxon>Araneoidea</taxon>
        <taxon>Araneidae</taxon>
        <taxon>Araneus</taxon>
    </lineage>
</organism>
<comment type="caution">
    <text evidence="1">The sequence shown here is derived from an EMBL/GenBank/DDBJ whole genome shotgun (WGS) entry which is preliminary data.</text>
</comment>
<dbReference type="AlphaFoldDB" id="A0A4Y2QTF7"/>
<dbReference type="OrthoDB" id="6514649at2759"/>